<organism evidence="1 2">
    <name type="scientific">Mythimna loreyi</name>
    <dbReference type="NCBI Taxonomy" id="667449"/>
    <lineage>
        <taxon>Eukaryota</taxon>
        <taxon>Metazoa</taxon>
        <taxon>Ecdysozoa</taxon>
        <taxon>Arthropoda</taxon>
        <taxon>Hexapoda</taxon>
        <taxon>Insecta</taxon>
        <taxon>Pterygota</taxon>
        <taxon>Neoptera</taxon>
        <taxon>Endopterygota</taxon>
        <taxon>Lepidoptera</taxon>
        <taxon>Glossata</taxon>
        <taxon>Ditrysia</taxon>
        <taxon>Noctuoidea</taxon>
        <taxon>Noctuidae</taxon>
        <taxon>Noctuinae</taxon>
        <taxon>Hadenini</taxon>
        <taxon>Mythimna</taxon>
    </lineage>
</organism>
<reference evidence="1" key="1">
    <citation type="submission" date="2023-03" db="EMBL/GenBank/DDBJ databases">
        <title>Chromosome-level genomes of two armyworms, Mythimna separata and Mythimna loreyi, provide insights into the biosynthesis and reception of sex pheromones.</title>
        <authorList>
            <person name="Zhao H."/>
        </authorList>
    </citation>
    <scope>NUCLEOTIDE SEQUENCE</scope>
    <source>
        <strain evidence="1">BeijingLab</strain>
    </source>
</reference>
<comment type="caution">
    <text evidence="1">The sequence shown here is derived from an EMBL/GenBank/DDBJ whole genome shotgun (WGS) entry which is preliminary data.</text>
</comment>
<sequence length="132" mass="15234">MCVDRKIHYSNARSCQQGIKVLVPSAQDYRDLSRALIERKSSFHTYSLSKETPTRVVIRRVPKEIPASEVMSDLISQGVPVQAVHRLHKARGRIETWYSSSATPRRVTTLYSRSNRYAHYRAYRSKNLFAPP</sequence>
<keyword evidence="2" id="KW-1185">Reference proteome</keyword>
<accession>A0ACC2Q0S0</accession>
<evidence type="ECO:0000313" key="2">
    <source>
        <dbReference type="Proteomes" id="UP001231649"/>
    </source>
</evidence>
<gene>
    <name evidence="1" type="ORF">PYW08_012615</name>
</gene>
<dbReference type="Proteomes" id="UP001231649">
    <property type="component" value="Chromosome 31"/>
</dbReference>
<name>A0ACC2Q0S0_9NEOP</name>
<dbReference type="EMBL" id="CM056807">
    <property type="protein sequence ID" value="KAJ8705569.1"/>
    <property type="molecule type" value="Genomic_DNA"/>
</dbReference>
<proteinExistence type="predicted"/>
<protein>
    <submittedName>
        <fullName evidence="1">Uncharacterized protein</fullName>
    </submittedName>
</protein>
<evidence type="ECO:0000313" key="1">
    <source>
        <dbReference type="EMBL" id="KAJ8705569.1"/>
    </source>
</evidence>